<comment type="subcellular location">
    <subcellularLocation>
        <location evidence="1">Cell membrane</location>
        <topology evidence="1">Multi-pass membrane protein</topology>
    </subcellularLocation>
</comment>
<accession>A0A926NAH9</accession>
<evidence type="ECO:0000256" key="9">
    <source>
        <dbReference type="SAM" id="Phobius"/>
    </source>
</evidence>
<evidence type="ECO:0000256" key="7">
    <source>
        <dbReference type="ARBA" id="ARBA00023136"/>
    </source>
</evidence>
<dbReference type="RefSeq" id="WP_191142416.1">
    <property type="nucleotide sequence ID" value="NZ_JACXAH010000021.1"/>
</dbReference>
<comment type="caution">
    <text evidence="12">The sequence shown here is derived from an EMBL/GenBank/DDBJ whole genome shotgun (WGS) entry which is preliminary data.</text>
</comment>
<keyword evidence="13" id="KW-1185">Reference proteome</keyword>
<dbReference type="Proteomes" id="UP000661691">
    <property type="component" value="Unassembled WGS sequence"/>
</dbReference>
<keyword evidence="6 9" id="KW-1133">Transmembrane helix</keyword>
<feature type="transmembrane region" description="Helical" evidence="9">
    <location>
        <begin position="393"/>
        <end position="414"/>
    </location>
</feature>
<dbReference type="Pfam" id="PF13231">
    <property type="entry name" value="PMT_2"/>
    <property type="match status" value="1"/>
</dbReference>
<name>A0A926NAH9_9BACL</name>
<dbReference type="GO" id="GO:0010041">
    <property type="term" value="P:response to iron(III) ion"/>
    <property type="evidence" value="ECO:0007669"/>
    <property type="project" value="TreeGrafter"/>
</dbReference>
<evidence type="ECO:0000256" key="6">
    <source>
        <dbReference type="ARBA" id="ARBA00022989"/>
    </source>
</evidence>
<organism evidence="12 13">
    <name type="scientific">Polycladospora coralii</name>
    <dbReference type="NCBI Taxonomy" id="2771432"/>
    <lineage>
        <taxon>Bacteria</taxon>
        <taxon>Bacillati</taxon>
        <taxon>Bacillota</taxon>
        <taxon>Bacilli</taxon>
        <taxon>Bacillales</taxon>
        <taxon>Thermoactinomycetaceae</taxon>
        <taxon>Polycladospora</taxon>
    </lineage>
</organism>
<evidence type="ECO:0000313" key="12">
    <source>
        <dbReference type="EMBL" id="MBD1373281.1"/>
    </source>
</evidence>
<dbReference type="PANTHER" id="PTHR33908:SF3">
    <property type="entry name" value="UNDECAPRENYL PHOSPHATE-ALPHA-4-AMINO-4-DEOXY-L-ARABINOSE ARABINOSYL TRANSFERASE"/>
    <property type="match status" value="1"/>
</dbReference>
<feature type="region of interest" description="Disordered" evidence="8">
    <location>
        <begin position="633"/>
        <end position="658"/>
    </location>
</feature>
<feature type="domain" description="Putative mannosyltransferase YkcA/B-like C-terminal" evidence="11">
    <location>
        <begin position="531"/>
        <end position="621"/>
    </location>
</feature>
<dbReference type="AlphaFoldDB" id="A0A926NAH9"/>
<feature type="transmembrane region" description="Helical" evidence="9">
    <location>
        <begin position="339"/>
        <end position="358"/>
    </location>
</feature>
<evidence type="ECO:0000259" key="10">
    <source>
        <dbReference type="Pfam" id="PF13231"/>
    </source>
</evidence>
<evidence type="ECO:0000256" key="5">
    <source>
        <dbReference type="ARBA" id="ARBA00022692"/>
    </source>
</evidence>
<evidence type="ECO:0000256" key="2">
    <source>
        <dbReference type="ARBA" id="ARBA00022475"/>
    </source>
</evidence>
<dbReference type="GO" id="GO:0016763">
    <property type="term" value="F:pentosyltransferase activity"/>
    <property type="evidence" value="ECO:0007669"/>
    <property type="project" value="TreeGrafter"/>
</dbReference>
<evidence type="ECO:0000256" key="1">
    <source>
        <dbReference type="ARBA" id="ARBA00004651"/>
    </source>
</evidence>
<sequence length="658" mass="72611">MEQIKKSSKRHHMLLALIMLATFGLSFINISQDGFSNSYYAATVRSMLENAHNFFFASFDPAGFVTVDKPPVAFWIQALFAKIFGYYGWSIILPQSLAFTASGFILYKLVTKKFGPTSGLLSATVFALTPIAVAVSRTNNPDSILIFTLMLSTWCLFKAIDEHKTSFLFISAALIGIGFNIKMMQAYLIVPALVITYLLYAKQTWIKKIVHVVISGIIVLLISFSWATAVDSIPANERPFIGSSTHNSVMELIFNHNGFDRWNGKGGAPSEMGQSPNSSQDGQRSGMGQSPNSSQDGPPSGIGQSPIGNQGQDGSRNGGSRGNRETGEAGILRLVGSELAGQISWFLPFVLLSFFALLRGSLSRERDQMTIFWLAWLLPMMIFFSFAGFFHRYYLIMLAPAIAAIVGTGCVTMWKLWQEREKTLRWLLPISMIGTVLFQIKLVSSYDFYRTWLIPIIVACAIGGAVCLLIQHRKPGFYKMAATIAMIGLLLAPFVWSITPIQYGGSSALPYAGPELATEKKGKSSQDNSKLISFLKENYQEGQYLVAGASSHEVSSIIIETGLPAISYGGFGGRDQILSVEELGELVETGKLKYIFVREQGGRSGGPQRQGSELNEWIRENAVPVDTRLYMDESMDDEDRQGRKSAGTRMSQLYAFKE</sequence>
<proteinExistence type="predicted"/>
<dbReference type="Pfam" id="PF24878">
    <property type="entry name" value="YkcB_C"/>
    <property type="match status" value="1"/>
</dbReference>
<evidence type="ECO:0000256" key="3">
    <source>
        <dbReference type="ARBA" id="ARBA00022676"/>
    </source>
</evidence>
<gene>
    <name evidence="12" type="ORF">IC620_13075</name>
</gene>
<evidence type="ECO:0000259" key="11">
    <source>
        <dbReference type="Pfam" id="PF24878"/>
    </source>
</evidence>
<evidence type="ECO:0000256" key="4">
    <source>
        <dbReference type="ARBA" id="ARBA00022679"/>
    </source>
</evidence>
<feature type="region of interest" description="Disordered" evidence="8">
    <location>
        <begin position="264"/>
        <end position="324"/>
    </location>
</feature>
<feature type="transmembrane region" description="Helical" evidence="9">
    <location>
        <begin position="477"/>
        <end position="496"/>
    </location>
</feature>
<feature type="compositionally biased region" description="Polar residues" evidence="8">
    <location>
        <begin position="272"/>
        <end position="292"/>
    </location>
</feature>
<keyword evidence="4" id="KW-0808">Transferase</keyword>
<feature type="transmembrane region" description="Helical" evidence="9">
    <location>
        <begin position="426"/>
        <end position="446"/>
    </location>
</feature>
<protein>
    <submittedName>
        <fullName evidence="12">Glycosyltransferase family 39 protein</fullName>
    </submittedName>
</protein>
<dbReference type="PANTHER" id="PTHR33908">
    <property type="entry name" value="MANNOSYLTRANSFERASE YKCB-RELATED"/>
    <property type="match status" value="1"/>
</dbReference>
<dbReference type="InterPro" id="IPR038731">
    <property type="entry name" value="RgtA/B/C-like"/>
</dbReference>
<dbReference type="InterPro" id="IPR056785">
    <property type="entry name" value="YkcA/B-like_C"/>
</dbReference>
<keyword evidence="5 9" id="KW-0812">Transmembrane</keyword>
<dbReference type="InterPro" id="IPR050297">
    <property type="entry name" value="LipidA_mod_glycosyltrf_83"/>
</dbReference>
<feature type="transmembrane region" description="Helical" evidence="9">
    <location>
        <begin position="119"/>
        <end position="137"/>
    </location>
</feature>
<feature type="transmembrane region" description="Helical" evidence="9">
    <location>
        <begin position="452"/>
        <end position="470"/>
    </location>
</feature>
<reference evidence="12" key="1">
    <citation type="submission" date="2020-09" db="EMBL/GenBank/DDBJ databases">
        <title>A novel bacterium of genus Hazenella, isolated from South China Sea.</title>
        <authorList>
            <person name="Huang H."/>
            <person name="Mo K."/>
            <person name="Hu Y."/>
        </authorList>
    </citation>
    <scope>NUCLEOTIDE SEQUENCE</scope>
    <source>
        <strain evidence="12">IB182357</strain>
    </source>
</reference>
<evidence type="ECO:0000256" key="8">
    <source>
        <dbReference type="SAM" id="MobiDB-lite"/>
    </source>
</evidence>
<feature type="transmembrane region" description="Helical" evidence="9">
    <location>
        <begin position="370"/>
        <end position="387"/>
    </location>
</feature>
<feature type="domain" description="Glycosyltransferase RgtA/B/C/D-like" evidence="10">
    <location>
        <begin position="68"/>
        <end position="226"/>
    </location>
</feature>
<feature type="transmembrane region" description="Helical" evidence="9">
    <location>
        <begin position="165"/>
        <end position="181"/>
    </location>
</feature>
<evidence type="ECO:0000313" key="13">
    <source>
        <dbReference type="Proteomes" id="UP000661691"/>
    </source>
</evidence>
<dbReference type="GO" id="GO:0005886">
    <property type="term" value="C:plasma membrane"/>
    <property type="evidence" value="ECO:0007669"/>
    <property type="project" value="UniProtKB-SubCell"/>
</dbReference>
<feature type="compositionally biased region" description="Low complexity" evidence="8">
    <location>
        <begin position="293"/>
        <end position="315"/>
    </location>
</feature>
<feature type="transmembrane region" description="Helical" evidence="9">
    <location>
        <begin position="209"/>
        <end position="229"/>
    </location>
</feature>
<keyword evidence="7 9" id="KW-0472">Membrane</keyword>
<dbReference type="GO" id="GO:0009103">
    <property type="term" value="P:lipopolysaccharide biosynthetic process"/>
    <property type="evidence" value="ECO:0007669"/>
    <property type="project" value="UniProtKB-ARBA"/>
</dbReference>
<keyword evidence="3" id="KW-0328">Glycosyltransferase</keyword>
<keyword evidence="2" id="KW-1003">Cell membrane</keyword>
<feature type="transmembrane region" description="Helical" evidence="9">
    <location>
        <begin position="12"/>
        <end position="30"/>
    </location>
</feature>
<feature type="transmembrane region" description="Helical" evidence="9">
    <location>
        <begin position="86"/>
        <end position="107"/>
    </location>
</feature>
<dbReference type="EMBL" id="JACXAH010000021">
    <property type="protein sequence ID" value="MBD1373281.1"/>
    <property type="molecule type" value="Genomic_DNA"/>
</dbReference>